<evidence type="ECO:0000256" key="27">
    <source>
        <dbReference type="ARBA" id="ARBA00023180"/>
    </source>
</evidence>
<evidence type="ECO:0000256" key="2">
    <source>
        <dbReference type="ARBA" id="ARBA00001936"/>
    </source>
</evidence>
<feature type="transmembrane region" description="Helical" evidence="38">
    <location>
        <begin position="365"/>
        <end position="387"/>
    </location>
</feature>
<keyword evidence="18" id="KW-0547">Nucleotide-binding</keyword>
<evidence type="ECO:0000256" key="25">
    <source>
        <dbReference type="ARBA" id="ARBA00023034"/>
    </source>
</evidence>
<keyword evidence="19" id="KW-0067">ATP-binding</keyword>
<evidence type="ECO:0000256" key="34">
    <source>
        <dbReference type="ARBA" id="ARBA00081240"/>
    </source>
</evidence>
<keyword evidence="30" id="KW-0966">Cell projection</keyword>
<keyword evidence="22" id="KW-0112">Calmodulin-binding</keyword>
<name>A0A336KLJ6_CULSO</name>
<keyword evidence="17" id="KW-0677">Repeat</keyword>
<evidence type="ECO:0000256" key="18">
    <source>
        <dbReference type="ARBA" id="ARBA00022741"/>
    </source>
</evidence>
<evidence type="ECO:0000256" key="30">
    <source>
        <dbReference type="ARBA" id="ARBA00023273"/>
    </source>
</evidence>
<feature type="region of interest" description="Disordered" evidence="37">
    <location>
        <begin position="237"/>
        <end position="259"/>
    </location>
</feature>
<keyword evidence="27" id="KW-0325">Glycoprotein</keyword>
<dbReference type="GO" id="GO:0005886">
    <property type="term" value="C:plasma membrane"/>
    <property type="evidence" value="ECO:0007669"/>
    <property type="project" value="UniProtKB-SubCell"/>
</dbReference>
<feature type="domain" description="Guanylate cyclase" evidence="39">
    <location>
        <begin position="50"/>
        <end position="177"/>
    </location>
</feature>
<evidence type="ECO:0000256" key="23">
    <source>
        <dbReference type="ARBA" id="ARBA00022989"/>
    </source>
</evidence>
<evidence type="ECO:0000259" key="39">
    <source>
        <dbReference type="PROSITE" id="PS50125"/>
    </source>
</evidence>
<evidence type="ECO:0000256" key="19">
    <source>
        <dbReference type="ARBA" id="ARBA00022840"/>
    </source>
</evidence>
<comment type="similarity">
    <text evidence="36">Belongs to the adenylyl cyclase class-4/guanylyl cyclase family.</text>
</comment>
<dbReference type="GO" id="GO:0005524">
    <property type="term" value="F:ATP binding"/>
    <property type="evidence" value="ECO:0007669"/>
    <property type="project" value="UniProtKB-KW"/>
</dbReference>
<dbReference type="GO" id="GO:0005516">
    <property type="term" value="F:calmodulin binding"/>
    <property type="evidence" value="ECO:0007669"/>
    <property type="project" value="UniProtKB-KW"/>
</dbReference>
<evidence type="ECO:0000256" key="11">
    <source>
        <dbReference type="ARBA" id="ARBA00022499"/>
    </source>
</evidence>
<feature type="compositionally biased region" description="Polar residues" evidence="37">
    <location>
        <begin position="818"/>
        <end position="838"/>
    </location>
</feature>
<accession>A0A336KLJ6</accession>
<dbReference type="CDD" id="cd07302">
    <property type="entry name" value="CHD"/>
    <property type="match status" value="2"/>
</dbReference>
<keyword evidence="12" id="KW-0597">Phosphoprotein</keyword>
<dbReference type="VEuPathDB" id="VectorBase:CSON012134"/>
<dbReference type="EMBL" id="UFQT01000557">
    <property type="protein sequence ID" value="SSX25265.1"/>
    <property type="molecule type" value="Genomic_DNA"/>
</dbReference>
<evidence type="ECO:0000256" key="38">
    <source>
        <dbReference type="SAM" id="Phobius"/>
    </source>
</evidence>
<evidence type="ECO:0000256" key="22">
    <source>
        <dbReference type="ARBA" id="ARBA00022860"/>
    </source>
</evidence>
<feature type="transmembrane region" description="Helical" evidence="38">
    <location>
        <begin position="465"/>
        <end position="483"/>
    </location>
</feature>
<reference evidence="40" key="1">
    <citation type="submission" date="2018-04" db="EMBL/GenBank/DDBJ databases">
        <authorList>
            <person name="Go L.Y."/>
            <person name="Mitchell J.A."/>
        </authorList>
    </citation>
    <scope>NUCLEOTIDE SEQUENCE</scope>
    <source>
        <tissue evidence="40">Whole organism</tissue>
    </source>
</reference>
<evidence type="ECO:0000256" key="8">
    <source>
        <dbReference type="ARBA" id="ARBA00012201"/>
    </source>
</evidence>
<evidence type="ECO:0000256" key="9">
    <source>
        <dbReference type="ARBA" id="ARBA00022475"/>
    </source>
</evidence>
<keyword evidence="9" id="KW-1003">Cell membrane</keyword>
<evidence type="ECO:0000256" key="26">
    <source>
        <dbReference type="ARBA" id="ARBA00023136"/>
    </source>
</evidence>
<evidence type="ECO:0000256" key="16">
    <source>
        <dbReference type="ARBA" id="ARBA00022725"/>
    </source>
</evidence>
<dbReference type="GO" id="GO:0005794">
    <property type="term" value="C:Golgi apparatus"/>
    <property type="evidence" value="ECO:0007669"/>
    <property type="project" value="UniProtKB-SubCell"/>
</dbReference>
<feature type="compositionally biased region" description="Polar residues" evidence="37">
    <location>
        <begin position="237"/>
        <end position="250"/>
    </location>
</feature>
<dbReference type="SMART" id="SM00044">
    <property type="entry name" value="CYCc"/>
    <property type="match status" value="2"/>
</dbReference>
<dbReference type="PANTHER" id="PTHR45627">
    <property type="entry name" value="ADENYLATE CYCLASE TYPE 1"/>
    <property type="match status" value="1"/>
</dbReference>
<sequence>MLIEEQSAEQERLLLSVLPEHVAVKMRQDLGSNNSEQFKKIYMSRHENVSILYADIVGFTAISSTYSAQELVKILNELFARFDRLAEKYHQLRIKILGDCYYCISGAPIERPDHAVLCVHMGLSMVKAIRYVQQKTNSPVDMRVGIHTGAILAGILGQRQWQFDIYSKDVELANKMESSGNAGRVHISDRTYGFLNGEFEVERAYGEKREDSLRNAGLQTYFITKVLIPFSGDKANGDQNGKQITDANNKNDIESDGPSEIFRDELDSKCTSPVEKDPDHSIDIELTNDEASENFKQRLRKELVARDGHEELSKNITFFLTFNDKNIETAYSKHREPLSSVPLVASLLVQLIGVIYTILVLPRTLIHFTIIGIPLIIIATIVIISIAESFPNHFPPPLPELSRKFNDFVWLRKITAILVVVLLGVSNALDMFASSTQTPQNLNIFNASLFSNEIQPSTICMFPSYYSNFAVLILISTAIITQLSHLSKIFLMGLITGVHCYMNIFPLEESFRFEDPESINVESPLRIKLSALLMAVTIALCIFTRHIDRADRVIFMWKTEVSDQKEKAADMRRRNEALIYNVLPVHVAEHFMRNKKRSYDELYSQSYAEVGVLFASMPNFSDFYSEESVNNQGLECLRFLNEVISDFDALLEMPQFHDVIKIKTIGSTYMAASGLNPTKEFKHDDHITLRWAHLENLVDFALELKRALQGINEQSFNHFVLKMGINHGPITAGVIGARKPHYDIWGNTVNVASRMESTGKAGAIQVTQETCNILEKFGYKFVKRGIVNVKGKGELLTYYLESKGPKPPSTPPKIASPVSPTLKTVSDSTTAESPFHLQTTTTSSSTASPNSVRLNQDYDESKLQLTSENTIQELVNKDVSNTKQILGNINLSNTLNNNINNGITNTANSDDVITPLLLPNNSRSDDVEINTSNSTNSNNINSNHVVSEKEALLQDAN</sequence>
<evidence type="ECO:0000256" key="28">
    <source>
        <dbReference type="ARBA" id="ARBA00023211"/>
    </source>
</evidence>
<evidence type="ECO:0000313" key="41">
    <source>
        <dbReference type="EMBL" id="SSX25265.1"/>
    </source>
</evidence>
<feature type="compositionally biased region" description="Low complexity" evidence="37">
    <location>
        <begin position="839"/>
        <end position="851"/>
    </location>
</feature>
<keyword evidence="20" id="KW-0460">Magnesium</keyword>
<evidence type="ECO:0000256" key="3">
    <source>
        <dbReference type="ARBA" id="ARBA00001946"/>
    </source>
</evidence>
<keyword evidence="28" id="KW-0464">Manganese</keyword>
<evidence type="ECO:0000256" key="7">
    <source>
        <dbReference type="ARBA" id="ARBA00004651"/>
    </source>
</evidence>
<comment type="cofactor">
    <cofactor evidence="2">
        <name>Mn(2+)</name>
        <dbReference type="ChEBI" id="CHEBI:29035"/>
    </cofactor>
</comment>
<dbReference type="OMA" id="CVYMGLS"/>
<evidence type="ECO:0000256" key="37">
    <source>
        <dbReference type="SAM" id="MobiDB-lite"/>
    </source>
</evidence>
<evidence type="ECO:0000313" key="40">
    <source>
        <dbReference type="EMBL" id="SSX04902.1"/>
    </source>
</evidence>
<dbReference type="GO" id="GO:0007608">
    <property type="term" value="P:sensory perception of smell"/>
    <property type="evidence" value="ECO:0007669"/>
    <property type="project" value="UniProtKB-KW"/>
</dbReference>
<dbReference type="EC" id="4.6.1.1" evidence="8"/>
<feature type="compositionally biased region" description="Low complexity" evidence="37">
    <location>
        <begin position="929"/>
        <end position="943"/>
    </location>
</feature>
<protein>
    <recommendedName>
        <fullName evidence="31">Adenylate cyclase type 3</fullName>
        <ecNumber evidence="8">4.6.1.1</ecNumber>
    </recommendedName>
    <alternativeName>
        <fullName evidence="35">ATP pyrophosphate-lyase 3</fullName>
    </alternativeName>
    <alternativeName>
        <fullName evidence="33">Adenylate cyclase type III</fullName>
    </alternativeName>
    <alternativeName>
        <fullName evidence="32">Adenylate cyclase, olfactive type</fullName>
    </alternativeName>
    <alternativeName>
        <fullName evidence="34">Adenylyl cyclase 3</fullName>
    </alternativeName>
</protein>
<dbReference type="GO" id="GO:0006171">
    <property type="term" value="P:cAMP biosynthetic process"/>
    <property type="evidence" value="ECO:0007669"/>
    <property type="project" value="UniProtKB-KW"/>
</dbReference>
<evidence type="ECO:0000256" key="36">
    <source>
        <dbReference type="RuleBase" id="RU000405"/>
    </source>
</evidence>
<evidence type="ECO:0000256" key="13">
    <source>
        <dbReference type="ARBA" id="ARBA00022606"/>
    </source>
</evidence>
<keyword evidence="10" id="KW-0963">Cytoplasm</keyword>
<dbReference type="GO" id="GO:0005929">
    <property type="term" value="C:cilium"/>
    <property type="evidence" value="ECO:0007669"/>
    <property type="project" value="UniProtKB-SubCell"/>
</dbReference>
<keyword evidence="11" id="KW-1017">Isopeptide bond</keyword>
<keyword evidence="13" id="KW-0716">Sensory transduction</keyword>
<keyword evidence="23 38" id="KW-1133">Transmembrane helix</keyword>
<evidence type="ECO:0000256" key="12">
    <source>
        <dbReference type="ARBA" id="ARBA00022553"/>
    </source>
</evidence>
<keyword evidence="24" id="KW-0115">cAMP biosynthesis</keyword>
<keyword evidence="25" id="KW-0333">Golgi apparatus</keyword>
<dbReference type="PROSITE" id="PS50125">
    <property type="entry name" value="GUANYLATE_CYCLASE_2"/>
    <property type="match status" value="2"/>
</dbReference>
<dbReference type="GO" id="GO:0004016">
    <property type="term" value="F:adenylate cyclase activity"/>
    <property type="evidence" value="ECO:0007669"/>
    <property type="project" value="UniProtKB-EC"/>
</dbReference>
<keyword evidence="29 36" id="KW-0456">Lyase</keyword>
<dbReference type="SUPFAM" id="SSF55073">
    <property type="entry name" value="Nucleotide cyclase"/>
    <property type="match status" value="2"/>
</dbReference>
<dbReference type="FunFam" id="3.30.70.1230:FF:000009">
    <property type="entry name" value="Adenylate cyclase"/>
    <property type="match status" value="1"/>
</dbReference>
<comment type="cofactor">
    <cofactor evidence="3">
        <name>Mg(2+)</name>
        <dbReference type="ChEBI" id="CHEBI:18420"/>
    </cofactor>
</comment>
<comment type="catalytic activity">
    <reaction evidence="1">
        <text>ATP = 3',5'-cyclic AMP + diphosphate</text>
        <dbReference type="Rhea" id="RHEA:15389"/>
        <dbReference type="ChEBI" id="CHEBI:30616"/>
        <dbReference type="ChEBI" id="CHEBI:33019"/>
        <dbReference type="ChEBI" id="CHEBI:58165"/>
        <dbReference type="EC" id="4.6.1.1"/>
    </reaction>
</comment>
<dbReference type="PANTHER" id="PTHR45627:SF30">
    <property type="entry name" value="ADENYLATE CYCLASE TYPE 3"/>
    <property type="match status" value="1"/>
</dbReference>
<evidence type="ECO:0000256" key="14">
    <source>
        <dbReference type="ARBA" id="ARBA00022692"/>
    </source>
</evidence>
<dbReference type="InterPro" id="IPR029787">
    <property type="entry name" value="Nucleotide_cyclase"/>
</dbReference>
<evidence type="ECO:0000256" key="6">
    <source>
        <dbReference type="ARBA" id="ARBA00004555"/>
    </source>
</evidence>
<keyword evidence="21" id="KW-0832">Ubl conjugation</keyword>
<evidence type="ECO:0000256" key="31">
    <source>
        <dbReference type="ARBA" id="ARBA00070497"/>
    </source>
</evidence>
<dbReference type="AlphaFoldDB" id="A0A336KLJ6"/>
<evidence type="ECO:0000256" key="4">
    <source>
        <dbReference type="ARBA" id="ARBA00004138"/>
    </source>
</evidence>
<keyword evidence="14 38" id="KW-0812">Transmembrane</keyword>
<evidence type="ECO:0000256" key="20">
    <source>
        <dbReference type="ARBA" id="ARBA00022842"/>
    </source>
</evidence>
<dbReference type="InterPro" id="IPR001054">
    <property type="entry name" value="A/G_cyclase"/>
</dbReference>
<keyword evidence="15" id="KW-0479">Metal-binding</keyword>
<feature type="domain" description="Guanylate cyclase" evidence="39">
    <location>
        <begin position="611"/>
        <end position="756"/>
    </location>
</feature>
<dbReference type="GO" id="GO:0007189">
    <property type="term" value="P:adenylate cyclase-activating G protein-coupled receptor signaling pathway"/>
    <property type="evidence" value="ECO:0007669"/>
    <property type="project" value="TreeGrafter"/>
</dbReference>
<keyword evidence="16" id="KW-0552">Olfaction</keyword>
<reference evidence="41" key="2">
    <citation type="submission" date="2018-07" db="EMBL/GenBank/DDBJ databases">
        <authorList>
            <person name="Quirk P.G."/>
            <person name="Krulwich T.A."/>
        </authorList>
    </citation>
    <scope>NUCLEOTIDE SEQUENCE</scope>
</reference>
<keyword evidence="26 38" id="KW-0472">Membrane</keyword>
<evidence type="ECO:0000256" key="24">
    <source>
        <dbReference type="ARBA" id="ARBA00022998"/>
    </source>
</evidence>
<comment type="subcellular location">
    <subcellularLocation>
        <location evidence="7">Cell membrane</location>
        <topology evidence="7">Multi-pass membrane protein</topology>
    </subcellularLocation>
    <subcellularLocation>
        <location evidence="4">Cell projection</location>
        <location evidence="4">Cilium</location>
    </subcellularLocation>
    <subcellularLocation>
        <location evidence="5">Cytoplasm</location>
    </subcellularLocation>
    <subcellularLocation>
        <location evidence="6">Golgi apparatus</location>
    </subcellularLocation>
</comment>
<evidence type="ECO:0000256" key="10">
    <source>
        <dbReference type="ARBA" id="ARBA00022490"/>
    </source>
</evidence>
<feature type="transmembrane region" description="Helical" evidence="38">
    <location>
        <begin position="408"/>
        <end position="429"/>
    </location>
</feature>
<dbReference type="Pfam" id="PF00211">
    <property type="entry name" value="Guanylate_cyc"/>
    <property type="match status" value="2"/>
</dbReference>
<evidence type="ECO:0000256" key="29">
    <source>
        <dbReference type="ARBA" id="ARBA00023239"/>
    </source>
</evidence>
<evidence type="ECO:0000256" key="33">
    <source>
        <dbReference type="ARBA" id="ARBA00079044"/>
    </source>
</evidence>
<evidence type="ECO:0000256" key="21">
    <source>
        <dbReference type="ARBA" id="ARBA00022843"/>
    </source>
</evidence>
<dbReference type="GO" id="GO:0046872">
    <property type="term" value="F:metal ion binding"/>
    <property type="evidence" value="ECO:0007669"/>
    <property type="project" value="UniProtKB-KW"/>
</dbReference>
<dbReference type="FunFam" id="3.30.70.1230:FF:000006">
    <property type="entry name" value="Adenylate cyclase"/>
    <property type="match status" value="1"/>
</dbReference>
<dbReference type="EMBL" id="UFQS01000557">
    <property type="protein sequence ID" value="SSX04902.1"/>
    <property type="molecule type" value="Genomic_DNA"/>
</dbReference>
<evidence type="ECO:0000256" key="1">
    <source>
        <dbReference type="ARBA" id="ARBA00001593"/>
    </source>
</evidence>
<organism evidence="40">
    <name type="scientific">Culicoides sonorensis</name>
    <name type="common">Biting midge</name>
    <dbReference type="NCBI Taxonomy" id="179676"/>
    <lineage>
        <taxon>Eukaryota</taxon>
        <taxon>Metazoa</taxon>
        <taxon>Ecdysozoa</taxon>
        <taxon>Arthropoda</taxon>
        <taxon>Hexapoda</taxon>
        <taxon>Insecta</taxon>
        <taxon>Pterygota</taxon>
        <taxon>Neoptera</taxon>
        <taxon>Endopterygota</taxon>
        <taxon>Diptera</taxon>
        <taxon>Nematocera</taxon>
        <taxon>Chironomoidea</taxon>
        <taxon>Ceratopogonidae</taxon>
        <taxon>Ceratopogoninae</taxon>
        <taxon>Culicoides</taxon>
        <taxon>Monoculicoides</taxon>
    </lineage>
</organism>
<evidence type="ECO:0000256" key="35">
    <source>
        <dbReference type="ARBA" id="ARBA00081425"/>
    </source>
</evidence>
<evidence type="ECO:0000256" key="32">
    <source>
        <dbReference type="ARBA" id="ARBA00077582"/>
    </source>
</evidence>
<dbReference type="GO" id="GO:0035556">
    <property type="term" value="P:intracellular signal transduction"/>
    <property type="evidence" value="ECO:0007669"/>
    <property type="project" value="InterPro"/>
</dbReference>
<evidence type="ECO:0000256" key="15">
    <source>
        <dbReference type="ARBA" id="ARBA00022723"/>
    </source>
</evidence>
<gene>
    <name evidence="40" type="primary">CSON012134</name>
</gene>
<feature type="transmembrane region" description="Helical" evidence="38">
    <location>
        <begin position="341"/>
        <end position="359"/>
    </location>
</feature>
<evidence type="ECO:0000256" key="17">
    <source>
        <dbReference type="ARBA" id="ARBA00022737"/>
    </source>
</evidence>
<dbReference type="InterPro" id="IPR018297">
    <property type="entry name" value="A/G_cyclase_CS"/>
</dbReference>
<feature type="region of interest" description="Disordered" evidence="37">
    <location>
        <begin position="921"/>
        <end position="943"/>
    </location>
</feature>
<evidence type="ECO:0000256" key="5">
    <source>
        <dbReference type="ARBA" id="ARBA00004496"/>
    </source>
</evidence>
<dbReference type="PROSITE" id="PS00452">
    <property type="entry name" value="GUANYLATE_CYCLASE_1"/>
    <property type="match status" value="1"/>
</dbReference>
<dbReference type="Gene3D" id="3.30.70.1230">
    <property type="entry name" value="Nucleotide cyclase"/>
    <property type="match status" value="2"/>
</dbReference>
<proteinExistence type="inferred from homology"/>
<feature type="region of interest" description="Disordered" evidence="37">
    <location>
        <begin position="803"/>
        <end position="853"/>
    </location>
</feature>